<evidence type="ECO:0000256" key="6">
    <source>
        <dbReference type="SAM" id="SignalP"/>
    </source>
</evidence>
<dbReference type="Gene3D" id="2.60.34.10">
    <property type="entry name" value="Substrate Binding Domain Of DNAk, Chain A, domain 1"/>
    <property type="match status" value="1"/>
</dbReference>
<dbReference type="InterPro" id="IPR029047">
    <property type="entry name" value="HSP70_peptide-bd_sf"/>
</dbReference>
<name>A0A4Y7QIF8_9AGAM</name>
<feature type="chain" id="PRO_5021239952" evidence="6">
    <location>
        <begin position="24"/>
        <end position="898"/>
    </location>
</feature>
<dbReference type="OrthoDB" id="10262720at2759"/>
<dbReference type="InterPro" id="IPR029048">
    <property type="entry name" value="HSP70_C_sf"/>
</dbReference>
<organism evidence="7 8">
    <name type="scientific">Rickenella mellea</name>
    <dbReference type="NCBI Taxonomy" id="50990"/>
    <lineage>
        <taxon>Eukaryota</taxon>
        <taxon>Fungi</taxon>
        <taxon>Dikarya</taxon>
        <taxon>Basidiomycota</taxon>
        <taxon>Agaricomycotina</taxon>
        <taxon>Agaricomycetes</taxon>
        <taxon>Hymenochaetales</taxon>
        <taxon>Rickenellaceae</taxon>
        <taxon>Rickenella</taxon>
    </lineage>
</organism>
<dbReference type="Pfam" id="PF00012">
    <property type="entry name" value="HSP70"/>
    <property type="match status" value="1"/>
</dbReference>
<feature type="region of interest" description="Disordered" evidence="5">
    <location>
        <begin position="832"/>
        <end position="898"/>
    </location>
</feature>
<keyword evidence="8" id="KW-1185">Reference proteome</keyword>
<evidence type="ECO:0000256" key="5">
    <source>
        <dbReference type="SAM" id="MobiDB-lite"/>
    </source>
</evidence>
<feature type="compositionally biased region" description="Low complexity" evidence="5">
    <location>
        <begin position="567"/>
        <end position="603"/>
    </location>
</feature>
<dbReference type="CDD" id="cd10230">
    <property type="entry name" value="ASKHA_NBD_HSP70_HYOU1"/>
    <property type="match status" value="1"/>
</dbReference>
<dbReference type="SUPFAM" id="SSF100934">
    <property type="entry name" value="Heat shock protein 70kD (HSP70), C-terminal subdomain"/>
    <property type="match status" value="1"/>
</dbReference>
<evidence type="ECO:0000256" key="3">
    <source>
        <dbReference type="ARBA" id="ARBA00022840"/>
    </source>
</evidence>
<dbReference type="FunFam" id="3.90.640.10:FF:000004">
    <property type="entry name" value="Heat shock 70 kDa protein 4"/>
    <property type="match status" value="1"/>
</dbReference>
<feature type="compositionally biased region" description="Basic and acidic residues" evidence="5">
    <location>
        <begin position="604"/>
        <end position="614"/>
    </location>
</feature>
<evidence type="ECO:0000313" key="7">
    <source>
        <dbReference type="EMBL" id="TDL26892.1"/>
    </source>
</evidence>
<accession>A0A4Y7QIF8</accession>
<dbReference type="EMBL" id="ML170160">
    <property type="protein sequence ID" value="TDL26892.1"/>
    <property type="molecule type" value="Genomic_DNA"/>
</dbReference>
<dbReference type="GO" id="GO:0005524">
    <property type="term" value="F:ATP binding"/>
    <property type="evidence" value="ECO:0007669"/>
    <property type="project" value="UniProtKB-KW"/>
</dbReference>
<dbReference type="Gene3D" id="3.90.640.10">
    <property type="entry name" value="Actin, Chain A, domain 4"/>
    <property type="match status" value="1"/>
</dbReference>
<keyword evidence="3" id="KW-0067">ATP-binding</keyword>
<proteinExistence type="predicted"/>
<dbReference type="Gene3D" id="3.30.30.30">
    <property type="match status" value="1"/>
</dbReference>
<keyword evidence="2" id="KW-0256">Endoplasmic reticulum</keyword>
<dbReference type="InterPro" id="IPR013126">
    <property type="entry name" value="Hsp_70_fam"/>
</dbReference>
<keyword evidence="4" id="KW-0143">Chaperone</keyword>
<dbReference type="AlphaFoldDB" id="A0A4Y7QIF8"/>
<reference evidence="7 8" key="1">
    <citation type="submission" date="2018-06" db="EMBL/GenBank/DDBJ databases">
        <title>A transcriptomic atlas of mushroom development highlights an independent origin of complex multicellularity.</title>
        <authorList>
            <consortium name="DOE Joint Genome Institute"/>
            <person name="Krizsan K."/>
            <person name="Almasi E."/>
            <person name="Merenyi Z."/>
            <person name="Sahu N."/>
            <person name="Viragh M."/>
            <person name="Koszo T."/>
            <person name="Mondo S."/>
            <person name="Kiss B."/>
            <person name="Balint B."/>
            <person name="Kues U."/>
            <person name="Barry K."/>
            <person name="Hegedus J.C."/>
            <person name="Henrissat B."/>
            <person name="Johnson J."/>
            <person name="Lipzen A."/>
            <person name="Ohm R."/>
            <person name="Nagy I."/>
            <person name="Pangilinan J."/>
            <person name="Yan J."/>
            <person name="Xiong Y."/>
            <person name="Grigoriev I.V."/>
            <person name="Hibbett D.S."/>
            <person name="Nagy L.G."/>
        </authorList>
    </citation>
    <scope>NUCLEOTIDE SEQUENCE [LARGE SCALE GENOMIC DNA]</scope>
    <source>
        <strain evidence="7 8">SZMC22713</strain>
    </source>
</reference>
<feature type="compositionally biased region" description="Basic residues" evidence="5">
    <location>
        <begin position="833"/>
        <end position="845"/>
    </location>
</feature>
<evidence type="ECO:0000256" key="4">
    <source>
        <dbReference type="ARBA" id="ARBA00023186"/>
    </source>
</evidence>
<keyword evidence="1" id="KW-0547">Nucleotide-binding</keyword>
<dbReference type="GO" id="GO:0034663">
    <property type="term" value="C:endoplasmic reticulum chaperone complex"/>
    <property type="evidence" value="ECO:0007669"/>
    <property type="project" value="TreeGrafter"/>
</dbReference>
<dbReference type="Gene3D" id="3.30.420.40">
    <property type="match status" value="2"/>
</dbReference>
<sequence length="898" mass="98097">MPCLRGLLLQLCLLFSLVFLTQTARSSVLAVDYGSEFIKASLVKPGVPFDVLLNRDSKRKIYSSVSWKNDDRLFGADGFNIATRFPADSFTYLKVLLGAPFESEGVPFFASISPAELVRTPRDTVAVRRSNGTEYTVEELVAMQLAYIKELAESTGGEKVSDVIVTVPAYYTQFERDAVADAIEIAGMRMLALINDGTAVAINFAMTRTFPTQEYHVIYDAGASSIKATVVSFTTVPGDPKGKSTSKDSTHVSVAGVGFDRKAGGTELDRRLRDMLVEDFQTKHSQDIRKDMKGMAKLWKEAGKVKAILSANTEAMSSVESVAFDIDYRSKVTRTNFEAACEDLRGRFAQPILDAISNAGLTLDDIKSVILAGGHSRTPMVQAAVKAAVGDSKIATSVNADEAAVLGAALYGASISSHFRTKNMKVQDIGVHNVHISYPSEPKNPEQQPKIIHTSIFPAGSKVGVKKTLTFKRKDDFGIKMAYENAAAPGFPTDLLEAQISGVKEAIGNLTERGAIDPVVKATAVMSESGFATIQDAIAFGEIKDTTIAGKLKSLFGRGESSETENSESSSPSDSSTTTSTSANETATTSSTTSSGTATPSSTPDKKSTKKESDTISLVLDVKPLSVPALTPTEIRKAREKLIALDNAEAAKRRREDARNILEGYLYRVRDLLEEDEQSPFMKCSKEEERSAIREKMESTLLWLHDQADEADTVTFWDKRNALEVLERPVQHRYREIDAFPETLNNSQKWNFATRMFLVEAKANLTAEEEADLPSKWTRAEIENLEKTLKEHEGWLNEWVEKQKSVKPNEDPVILTTEMKARAKTLETQLYKLVKRKAPKPKKKTSTSQSSSTSTTSSPDIESSTLETPASSPTQTTTDTSTTSTSATEGAAATHDEL</sequence>
<dbReference type="GO" id="GO:0030968">
    <property type="term" value="P:endoplasmic reticulum unfolded protein response"/>
    <property type="evidence" value="ECO:0007669"/>
    <property type="project" value="TreeGrafter"/>
</dbReference>
<feature type="region of interest" description="Disordered" evidence="5">
    <location>
        <begin position="558"/>
        <end position="614"/>
    </location>
</feature>
<evidence type="ECO:0000256" key="1">
    <source>
        <dbReference type="ARBA" id="ARBA00022741"/>
    </source>
</evidence>
<dbReference type="PANTHER" id="PTHR45639">
    <property type="entry name" value="HSC70CB, ISOFORM G-RELATED"/>
    <property type="match status" value="1"/>
</dbReference>
<dbReference type="InterPro" id="IPR043129">
    <property type="entry name" value="ATPase_NBD"/>
</dbReference>
<feature type="signal peptide" evidence="6">
    <location>
        <begin position="1"/>
        <end position="23"/>
    </location>
</feature>
<dbReference type="PANTHER" id="PTHR45639:SF3">
    <property type="entry name" value="HYPOXIA UP-REGULATED PROTEIN 1"/>
    <property type="match status" value="1"/>
</dbReference>
<dbReference type="GO" id="GO:0140662">
    <property type="term" value="F:ATP-dependent protein folding chaperone"/>
    <property type="evidence" value="ECO:0007669"/>
    <property type="project" value="InterPro"/>
</dbReference>
<dbReference type="VEuPathDB" id="FungiDB:BD410DRAFT_715345"/>
<evidence type="ECO:0000256" key="2">
    <source>
        <dbReference type="ARBA" id="ARBA00022824"/>
    </source>
</evidence>
<feature type="compositionally biased region" description="Low complexity" evidence="5">
    <location>
        <begin position="846"/>
        <end position="898"/>
    </location>
</feature>
<dbReference type="SUPFAM" id="SSF53067">
    <property type="entry name" value="Actin-like ATPase domain"/>
    <property type="match status" value="2"/>
</dbReference>
<keyword evidence="6" id="KW-0732">Signal</keyword>
<dbReference type="Proteomes" id="UP000294933">
    <property type="component" value="Unassembled WGS sequence"/>
</dbReference>
<evidence type="ECO:0000313" key="8">
    <source>
        <dbReference type="Proteomes" id="UP000294933"/>
    </source>
</evidence>
<gene>
    <name evidence="7" type="ORF">BD410DRAFT_715345</name>
</gene>
<dbReference type="PRINTS" id="PR00301">
    <property type="entry name" value="HEATSHOCK70"/>
</dbReference>
<dbReference type="STRING" id="50990.A0A4Y7QIF8"/>
<protein>
    <submittedName>
        <fullName evidence="7">Actin-like ATPase domain-containing protein</fullName>
    </submittedName>
</protein>
<dbReference type="Gene3D" id="1.20.1270.10">
    <property type="match status" value="1"/>
</dbReference>